<dbReference type="PROSITE" id="PS50011">
    <property type="entry name" value="PROTEIN_KINASE_DOM"/>
    <property type="match status" value="1"/>
</dbReference>
<evidence type="ECO:0000313" key="4">
    <source>
        <dbReference type="Proteomes" id="UP000663861"/>
    </source>
</evidence>
<dbReference type="Gene3D" id="1.10.510.10">
    <property type="entry name" value="Transferase(Phosphotransferase) domain 1"/>
    <property type="match status" value="1"/>
</dbReference>
<accession>A0A8H3DEV2</accession>
<protein>
    <recommendedName>
        <fullName evidence="2">Protein kinase domain-containing protein</fullName>
    </recommendedName>
</protein>
<evidence type="ECO:0000259" key="2">
    <source>
        <dbReference type="PROSITE" id="PS50011"/>
    </source>
</evidence>
<gene>
    <name evidence="3" type="ORF">RDB_LOCUS154744</name>
</gene>
<dbReference type="Pfam" id="PF00069">
    <property type="entry name" value="Pkinase"/>
    <property type="match status" value="1"/>
</dbReference>
<feature type="region of interest" description="Disordered" evidence="1">
    <location>
        <begin position="175"/>
        <end position="203"/>
    </location>
</feature>
<feature type="region of interest" description="Disordered" evidence="1">
    <location>
        <begin position="1"/>
        <end position="35"/>
    </location>
</feature>
<proteinExistence type="predicted"/>
<dbReference type="InterPro" id="IPR011009">
    <property type="entry name" value="Kinase-like_dom_sf"/>
</dbReference>
<feature type="compositionally biased region" description="Polar residues" evidence="1">
    <location>
        <begin position="175"/>
        <end position="189"/>
    </location>
</feature>
<organism evidence="3 4">
    <name type="scientific">Rhizoctonia solani</name>
    <dbReference type="NCBI Taxonomy" id="456999"/>
    <lineage>
        <taxon>Eukaryota</taxon>
        <taxon>Fungi</taxon>
        <taxon>Dikarya</taxon>
        <taxon>Basidiomycota</taxon>
        <taxon>Agaricomycotina</taxon>
        <taxon>Agaricomycetes</taxon>
        <taxon>Cantharellales</taxon>
        <taxon>Ceratobasidiaceae</taxon>
        <taxon>Rhizoctonia</taxon>
    </lineage>
</organism>
<sequence length="642" mass="71811">MHVFSPSQKTLRQTHLSESGSISDGPSPASPMTSSDELSLTCFVLGDNPSQRFPVQTSRASTITLLAQAIVATYKLWENVELAGLELFQCSFTPEQVPTLQADHGQSPLSRYRFVKDYWPEQSDIDHNLIHVLVVARDRPRAAPAARQTPSTGELTDTFKKLSIAQEATRKVIQNGPSASAAAQPNTFKTRQEKDDTPIYNGRPWKRTGRPIEIFHPVFRIFLRDLHQVGTVSARDYRLTEELLRASQDTYSDEGARRNTMVNCLIKLLICNIDVETIKGCTADGVIKIRDLDNALQAYCSILEFKNEIGSGHCDPSIQGAESYAKYWFQDVMTPITNLSCCPSFIIAVAGPWMCILGAISLSQIVVQPLTEMLWVADHPQKESRMKYLTQVFLALRGAISHLHEYYRPLLRSIAPPYAEDPSRFYPDIRAFRGHDGREIKFSYTGDIARLAFKAQTDDHRDVVVKFVERYNPPAHQLLASVGLAPKLLFDGGDIQYGGYRMVVMEFIHGQNLSDLLEEATRIPQARGKFPLIRRNIEKALKLLHEANFVFGDLRAPNVIVVEHENGDIGVKLIDFDWCSPVGEGHYPANLNDTGTIKWAAGVERAGLMVQKHDTDMLERLFIVKLSSDGTTLADSSPNPTV</sequence>
<evidence type="ECO:0000256" key="1">
    <source>
        <dbReference type="SAM" id="MobiDB-lite"/>
    </source>
</evidence>
<dbReference type="AlphaFoldDB" id="A0A8H3DEV2"/>
<dbReference type="Proteomes" id="UP000663861">
    <property type="component" value="Unassembled WGS sequence"/>
</dbReference>
<dbReference type="GO" id="GO:0004672">
    <property type="term" value="F:protein kinase activity"/>
    <property type="evidence" value="ECO:0007669"/>
    <property type="project" value="InterPro"/>
</dbReference>
<name>A0A8H3DEV2_9AGAM</name>
<feature type="domain" description="Protein kinase" evidence="2">
    <location>
        <begin position="303"/>
        <end position="642"/>
    </location>
</feature>
<dbReference type="EMBL" id="CAJMWY010004127">
    <property type="protein sequence ID" value="CAE6520439.1"/>
    <property type="molecule type" value="Genomic_DNA"/>
</dbReference>
<reference evidence="3" key="1">
    <citation type="submission" date="2021-01" db="EMBL/GenBank/DDBJ databases">
        <authorList>
            <person name="Kaushik A."/>
        </authorList>
    </citation>
    <scope>NUCLEOTIDE SEQUENCE</scope>
    <source>
        <strain evidence="3">AG4-RS23</strain>
    </source>
</reference>
<comment type="caution">
    <text evidence="3">The sequence shown here is derived from an EMBL/GenBank/DDBJ whole genome shotgun (WGS) entry which is preliminary data.</text>
</comment>
<dbReference type="SUPFAM" id="SSF56112">
    <property type="entry name" value="Protein kinase-like (PK-like)"/>
    <property type="match status" value="1"/>
</dbReference>
<dbReference type="GO" id="GO:0005524">
    <property type="term" value="F:ATP binding"/>
    <property type="evidence" value="ECO:0007669"/>
    <property type="project" value="InterPro"/>
</dbReference>
<evidence type="ECO:0000313" key="3">
    <source>
        <dbReference type="EMBL" id="CAE6520439.1"/>
    </source>
</evidence>
<dbReference type="InterPro" id="IPR000719">
    <property type="entry name" value="Prot_kinase_dom"/>
</dbReference>